<comment type="subcellular location">
    <subcellularLocation>
        <location evidence="1">Membrane</location>
        <topology evidence="1">Multi-pass membrane protein</topology>
    </subcellularLocation>
</comment>
<name>A0A1D1VBB2_RAMVA</name>
<feature type="transmembrane region" description="Helical" evidence="8">
    <location>
        <begin position="250"/>
        <end position="268"/>
    </location>
</feature>
<proteinExistence type="inferred from homology"/>
<evidence type="ECO:0008006" key="11">
    <source>
        <dbReference type="Google" id="ProtNLM"/>
    </source>
</evidence>
<comment type="similarity">
    <text evidence="3">Belongs to the PIGC family.</text>
</comment>
<dbReference type="Pfam" id="PF06432">
    <property type="entry name" value="GPI2"/>
    <property type="match status" value="1"/>
</dbReference>
<evidence type="ECO:0000256" key="1">
    <source>
        <dbReference type="ARBA" id="ARBA00004141"/>
    </source>
</evidence>
<sequence>MDGSTYAPILTAGYSRRVLWKNQGTPDNHTDDETFLKELRTNVNLKTYTFFEAVRGTAVLVQQVCLAVLFVLIYVYIYEKRIDAFQVIFALSIQLAFGNAWYRRMQGMSDIFPSKKEMHTCLVIYGFAFGVSPILSTLTRTVSTDTIYLMVTGMLMANIAVHDYGPRALVVSQAFSLNAAFAAAVCLASRLPSSLDAFALIISAAGIFGLWPAMRSVLQRKRPGYFLSVTPMLILADVTLVAFVSKFFALMFFLMIIGLSLLCPFLFVRLQRYKTTIHGPWDEAVITSPNYAH</sequence>
<dbReference type="Proteomes" id="UP000186922">
    <property type="component" value="Unassembled WGS sequence"/>
</dbReference>
<organism evidence="9 10">
    <name type="scientific">Ramazzottius varieornatus</name>
    <name type="common">Water bear</name>
    <name type="synonym">Tardigrade</name>
    <dbReference type="NCBI Taxonomy" id="947166"/>
    <lineage>
        <taxon>Eukaryota</taxon>
        <taxon>Metazoa</taxon>
        <taxon>Ecdysozoa</taxon>
        <taxon>Tardigrada</taxon>
        <taxon>Eutardigrada</taxon>
        <taxon>Parachela</taxon>
        <taxon>Hypsibioidea</taxon>
        <taxon>Ramazzottiidae</taxon>
        <taxon>Ramazzottius</taxon>
    </lineage>
</organism>
<evidence type="ECO:0000313" key="10">
    <source>
        <dbReference type="Proteomes" id="UP000186922"/>
    </source>
</evidence>
<dbReference type="OrthoDB" id="196709at2759"/>
<evidence type="ECO:0000256" key="5">
    <source>
        <dbReference type="ARBA" id="ARBA00022692"/>
    </source>
</evidence>
<comment type="caution">
    <text evidence="9">The sequence shown here is derived from an EMBL/GenBank/DDBJ whole genome shotgun (WGS) entry which is preliminary data.</text>
</comment>
<dbReference type="PANTHER" id="PTHR12982">
    <property type="entry name" value="PHOSPHATIDYLINOSITOL GLYCAN, CLASS C"/>
    <property type="match status" value="1"/>
</dbReference>
<dbReference type="GO" id="GO:0006506">
    <property type="term" value="P:GPI anchor biosynthetic process"/>
    <property type="evidence" value="ECO:0007669"/>
    <property type="project" value="UniProtKB-UniPathway"/>
</dbReference>
<feature type="transmembrane region" description="Helical" evidence="8">
    <location>
        <begin position="122"/>
        <end position="139"/>
    </location>
</feature>
<evidence type="ECO:0000256" key="7">
    <source>
        <dbReference type="ARBA" id="ARBA00023136"/>
    </source>
</evidence>
<evidence type="ECO:0000256" key="6">
    <source>
        <dbReference type="ARBA" id="ARBA00022989"/>
    </source>
</evidence>
<keyword evidence="10" id="KW-1185">Reference proteome</keyword>
<dbReference type="EMBL" id="BDGG01000005">
    <property type="protein sequence ID" value="GAU98914.1"/>
    <property type="molecule type" value="Genomic_DNA"/>
</dbReference>
<keyword evidence="4" id="KW-0337">GPI-anchor biosynthesis</keyword>
<dbReference type="PANTHER" id="PTHR12982:SF0">
    <property type="entry name" value="PHOSPHATIDYLINOSITOL N-ACETYLGLUCOSAMINYLTRANSFERASE SUBUNIT C"/>
    <property type="match status" value="1"/>
</dbReference>
<dbReference type="GO" id="GO:0000506">
    <property type="term" value="C:glycosylphosphatidylinositol-N-acetylglucosaminyltransferase (GPI-GnT) complex"/>
    <property type="evidence" value="ECO:0007669"/>
    <property type="project" value="TreeGrafter"/>
</dbReference>
<feature type="transmembrane region" description="Helical" evidence="8">
    <location>
        <begin position="197"/>
        <end position="213"/>
    </location>
</feature>
<gene>
    <name evidence="9" type="primary">RvY_09990-1</name>
    <name evidence="9" type="synonym">RvY_09990.1</name>
    <name evidence="9" type="ORF">RvY_09990</name>
</gene>
<evidence type="ECO:0000313" key="9">
    <source>
        <dbReference type="EMBL" id="GAU98914.1"/>
    </source>
</evidence>
<evidence type="ECO:0000256" key="2">
    <source>
        <dbReference type="ARBA" id="ARBA00004687"/>
    </source>
</evidence>
<evidence type="ECO:0000256" key="4">
    <source>
        <dbReference type="ARBA" id="ARBA00022502"/>
    </source>
</evidence>
<dbReference type="AlphaFoldDB" id="A0A1D1VBB2"/>
<reference evidence="9 10" key="1">
    <citation type="journal article" date="2016" name="Nat. Commun.">
        <title>Extremotolerant tardigrade genome and improved radiotolerance of human cultured cells by tardigrade-unique protein.</title>
        <authorList>
            <person name="Hashimoto T."/>
            <person name="Horikawa D.D."/>
            <person name="Saito Y."/>
            <person name="Kuwahara H."/>
            <person name="Kozuka-Hata H."/>
            <person name="Shin-I T."/>
            <person name="Minakuchi Y."/>
            <person name="Ohishi K."/>
            <person name="Motoyama A."/>
            <person name="Aizu T."/>
            <person name="Enomoto A."/>
            <person name="Kondo K."/>
            <person name="Tanaka S."/>
            <person name="Hara Y."/>
            <person name="Koshikawa S."/>
            <person name="Sagara H."/>
            <person name="Miura T."/>
            <person name="Yokobori S."/>
            <person name="Miyagawa K."/>
            <person name="Suzuki Y."/>
            <person name="Kubo T."/>
            <person name="Oyama M."/>
            <person name="Kohara Y."/>
            <person name="Fujiyama A."/>
            <person name="Arakawa K."/>
            <person name="Katayama T."/>
            <person name="Toyoda A."/>
            <person name="Kunieda T."/>
        </authorList>
    </citation>
    <scope>NUCLEOTIDE SEQUENCE [LARGE SCALE GENOMIC DNA]</scope>
    <source>
        <strain evidence="9 10">YOKOZUNA-1</strain>
    </source>
</reference>
<keyword evidence="5 8" id="KW-0812">Transmembrane</keyword>
<feature type="transmembrane region" description="Helical" evidence="8">
    <location>
        <begin position="225"/>
        <end position="244"/>
    </location>
</feature>
<dbReference type="InterPro" id="IPR009450">
    <property type="entry name" value="Plno_GlcNAc_GPI2"/>
</dbReference>
<accession>A0A1D1VBB2</accession>
<protein>
    <recommendedName>
        <fullName evidence="11">Phosphatidylinositol N-acetylglucosaminyltransferase subunit C</fullName>
    </recommendedName>
</protein>
<keyword evidence="7 8" id="KW-0472">Membrane</keyword>
<evidence type="ECO:0000256" key="3">
    <source>
        <dbReference type="ARBA" id="ARBA00008321"/>
    </source>
</evidence>
<comment type="pathway">
    <text evidence="2">Glycolipid biosynthesis; glycosylphosphatidylinositol-anchor biosynthesis.</text>
</comment>
<evidence type="ECO:0000256" key="8">
    <source>
        <dbReference type="SAM" id="Phobius"/>
    </source>
</evidence>
<dbReference type="UniPathway" id="UPA00196"/>
<dbReference type="PIRSF" id="PIRSF016104">
    <property type="entry name" value="GPI2"/>
    <property type="match status" value="1"/>
</dbReference>
<dbReference type="STRING" id="947166.A0A1D1VBB2"/>
<feature type="transmembrane region" description="Helical" evidence="8">
    <location>
        <begin position="58"/>
        <end position="78"/>
    </location>
</feature>
<keyword evidence="6 8" id="KW-1133">Transmembrane helix</keyword>
<feature type="transmembrane region" description="Helical" evidence="8">
    <location>
        <begin position="84"/>
        <end position="102"/>
    </location>
</feature>